<dbReference type="RefSeq" id="WP_006590833.1">
    <property type="nucleotide sequence ID" value="NZ_BAHD01000004.1"/>
</dbReference>
<dbReference type="Proteomes" id="UP000008366">
    <property type="component" value="Unassembled WGS sequence"/>
</dbReference>
<protein>
    <recommendedName>
        <fullName evidence="3">PIN domain-containing protein</fullName>
    </recommendedName>
</protein>
<organism evidence="1 2">
    <name type="scientific">Kineosphaera limosa NBRC 100340</name>
    <dbReference type="NCBI Taxonomy" id="1184609"/>
    <lineage>
        <taxon>Bacteria</taxon>
        <taxon>Bacillati</taxon>
        <taxon>Actinomycetota</taxon>
        <taxon>Actinomycetes</taxon>
        <taxon>Micrococcales</taxon>
        <taxon>Dermatophilaceae</taxon>
        <taxon>Kineosphaera</taxon>
    </lineage>
</organism>
<evidence type="ECO:0000313" key="2">
    <source>
        <dbReference type="Proteomes" id="UP000008366"/>
    </source>
</evidence>
<comment type="caution">
    <text evidence="1">The sequence shown here is derived from an EMBL/GenBank/DDBJ whole genome shotgun (WGS) entry which is preliminary data.</text>
</comment>
<evidence type="ECO:0000313" key="1">
    <source>
        <dbReference type="EMBL" id="GAB94300.1"/>
    </source>
</evidence>
<dbReference type="STRING" id="1184609.KILIM_004_00910"/>
<sequence length="45" mass="4995">MTDLVTAVLAAEHRLTVLHYDSDFDIAADVISFAHRRVAPRCSIP</sequence>
<evidence type="ECO:0008006" key="3">
    <source>
        <dbReference type="Google" id="ProtNLM"/>
    </source>
</evidence>
<reference evidence="1 2" key="1">
    <citation type="submission" date="2012-08" db="EMBL/GenBank/DDBJ databases">
        <title>Whole genome shotgun sequence of Kineosphaera limosa NBRC 100340.</title>
        <authorList>
            <person name="Yoshida I."/>
            <person name="Isaki S."/>
            <person name="Hosoyama A."/>
            <person name="Tsuchikane K."/>
            <person name="Katsumata H."/>
            <person name="Ando Y."/>
            <person name="Ohji S."/>
            <person name="Hamada M."/>
            <person name="Tamura T."/>
            <person name="Yamazoe A."/>
            <person name="Yamazaki S."/>
            <person name="Fujita N."/>
        </authorList>
    </citation>
    <scope>NUCLEOTIDE SEQUENCE [LARGE SCALE GENOMIC DNA]</scope>
    <source>
        <strain evidence="1 2">NBRC 100340</strain>
    </source>
</reference>
<dbReference type="EMBL" id="BAHD01000004">
    <property type="protein sequence ID" value="GAB94300.1"/>
    <property type="molecule type" value="Genomic_DNA"/>
</dbReference>
<accession>K6W580</accession>
<dbReference type="Gene3D" id="3.40.50.1010">
    <property type="entry name" value="5'-nuclease"/>
    <property type="match status" value="1"/>
</dbReference>
<dbReference type="AlphaFoldDB" id="K6W580"/>
<keyword evidence="2" id="KW-1185">Reference proteome</keyword>
<gene>
    <name evidence="1" type="ORF">KILIM_004_00910</name>
</gene>
<name>K6W580_9MICO</name>
<proteinExistence type="predicted"/>